<sequence>MLLPPLISQHGAPLPRFQCRPKGSLYSHPKGSMPSPRFQCGKHLTELSMSMCIAIINVIPPISPSCNGTHCGGRRHEESPTLL</sequence>
<dbReference type="EMBL" id="GBRH01173755">
    <property type="protein sequence ID" value="JAE24141.1"/>
    <property type="molecule type" value="Transcribed_RNA"/>
</dbReference>
<organism evidence="1">
    <name type="scientific">Arundo donax</name>
    <name type="common">Giant reed</name>
    <name type="synonym">Donax arundinaceus</name>
    <dbReference type="NCBI Taxonomy" id="35708"/>
    <lineage>
        <taxon>Eukaryota</taxon>
        <taxon>Viridiplantae</taxon>
        <taxon>Streptophyta</taxon>
        <taxon>Embryophyta</taxon>
        <taxon>Tracheophyta</taxon>
        <taxon>Spermatophyta</taxon>
        <taxon>Magnoliopsida</taxon>
        <taxon>Liliopsida</taxon>
        <taxon>Poales</taxon>
        <taxon>Poaceae</taxon>
        <taxon>PACMAD clade</taxon>
        <taxon>Arundinoideae</taxon>
        <taxon>Arundineae</taxon>
        <taxon>Arundo</taxon>
    </lineage>
</organism>
<reference evidence="1" key="2">
    <citation type="journal article" date="2015" name="Data Brief">
        <title>Shoot transcriptome of the giant reed, Arundo donax.</title>
        <authorList>
            <person name="Barrero R.A."/>
            <person name="Guerrero F.D."/>
            <person name="Moolhuijzen P."/>
            <person name="Goolsby J.A."/>
            <person name="Tidwell J."/>
            <person name="Bellgard S.E."/>
            <person name="Bellgard M.I."/>
        </authorList>
    </citation>
    <scope>NUCLEOTIDE SEQUENCE</scope>
    <source>
        <tissue evidence="1">Shoot tissue taken approximately 20 cm above the soil surface</tissue>
    </source>
</reference>
<protein>
    <submittedName>
        <fullName evidence="1">Uncharacterized protein</fullName>
    </submittedName>
</protein>
<name>A0A0A9GNP4_ARUDO</name>
<proteinExistence type="predicted"/>
<accession>A0A0A9GNP4</accession>
<reference evidence="1" key="1">
    <citation type="submission" date="2014-09" db="EMBL/GenBank/DDBJ databases">
        <authorList>
            <person name="Magalhaes I.L.F."/>
            <person name="Oliveira U."/>
            <person name="Santos F.R."/>
            <person name="Vidigal T.H.D.A."/>
            <person name="Brescovit A.D."/>
            <person name="Santos A.J."/>
        </authorList>
    </citation>
    <scope>NUCLEOTIDE SEQUENCE</scope>
    <source>
        <tissue evidence="1">Shoot tissue taken approximately 20 cm above the soil surface</tissue>
    </source>
</reference>
<evidence type="ECO:0000313" key="1">
    <source>
        <dbReference type="EMBL" id="JAE24141.1"/>
    </source>
</evidence>
<dbReference type="AlphaFoldDB" id="A0A0A9GNP4"/>